<reference evidence="2" key="1">
    <citation type="journal article" date="2023" name="Mol. Phylogenet. Evol.">
        <title>Genome-scale phylogeny and comparative genomics of the fungal order Sordariales.</title>
        <authorList>
            <person name="Hensen N."/>
            <person name="Bonometti L."/>
            <person name="Westerberg I."/>
            <person name="Brannstrom I.O."/>
            <person name="Guillou S."/>
            <person name="Cros-Aarteil S."/>
            <person name="Calhoun S."/>
            <person name="Haridas S."/>
            <person name="Kuo A."/>
            <person name="Mondo S."/>
            <person name="Pangilinan J."/>
            <person name="Riley R."/>
            <person name="LaButti K."/>
            <person name="Andreopoulos B."/>
            <person name="Lipzen A."/>
            <person name="Chen C."/>
            <person name="Yan M."/>
            <person name="Daum C."/>
            <person name="Ng V."/>
            <person name="Clum A."/>
            <person name="Steindorff A."/>
            <person name="Ohm R.A."/>
            <person name="Martin F."/>
            <person name="Silar P."/>
            <person name="Natvig D.O."/>
            <person name="Lalanne C."/>
            <person name="Gautier V."/>
            <person name="Ament-Velasquez S.L."/>
            <person name="Kruys A."/>
            <person name="Hutchinson M.I."/>
            <person name="Powell A.J."/>
            <person name="Barry K."/>
            <person name="Miller A.N."/>
            <person name="Grigoriev I.V."/>
            <person name="Debuchy R."/>
            <person name="Gladieux P."/>
            <person name="Hiltunen Thoren M."/>
            <person name="Johannesson H."/>
        </authorList>
    </citation>
    <scope>NUCLEOTIDE SEQUENCE</scope>
    <source>
        <strain evidence="2">CBS 141.50</strain>
    </source>
</reference>
<name>A0AAN6V293_9PEZI</name>
<keyword evidence="3" id="KW-1185">Reference proteome</keyword>
<protein>
    <recommendedName>
        <fullName evidence="4">BTB domain-containing protein</fullName>
    </recommendedName>
</protein>
<evidence type="ECO:0000313" key="3">
    <source>
        <dbReference type="Proteomes" id="UP001302676"/>
    </source>
</evidence>
<dbReference type="RefSeq" id="XP_062635587.1">
    <property type="nucleotide sequence ID" value="XM_062781275.1"/>
</dbReference>
<reference evidence="2" key="2">
    <citation type="submission" date="2023-05" db="EMBL/GenBank/DDBJ databases">
        <authorList>
            <consortium name="Lawrence Berkeley National Laboratory"/>
            <person name="Steindorff A."/>
            <person name="Hensen N."/>
            <person name="Bonometti L."/>
            <person name="Westerberg I."/>
            <person name="Brannstrom I.O."/>
            <person name="Guillou S."/>
            <person name="Cros-Aarteil S."/>
            <person name="Calhoun S."/>
            <person name="Haridas S."/>
            <person name="Kuo A."/>
            <person name="Mondo S."/>
            <person name="Pangilinan J."/>
            <person name="Riley R."/>
            <person name="Labutti K."/>
            <person name="Andreopoulos B."/>
            <person name="Lipzen A."/>
            <person name="Chen C."/>
            <person name="Yanf M."/>
            <person name="Daum C."/>
            <person name="Ng V."/>
            <person name="Clum A."/>
            <person name="Ohm R."/>
            <person name="Martin F."/>
            <person name="Silar P."/>
            <person name="Natvig D."/>
            <person name="Lalanne C."/>
            <person name="Gautier V."/>
            <person name="Ament-Velasquez S.L."/>
            <person name="Kruys A."/>
            <person name="Hutchinson M.I."/>
            <person name="Powell A.J."/>
            <person name="Barry K."/>
            <person name="Miller A.N."/>
            <person name="Grigoriev I.V."/>
            <person name="Debuchy R."/>
            <person name="Gladieux P."/>
            <person name="Thoren M.H."/>
            <person name="Johannesson H."/>
        </authorList>
    </citation>
    <scope>NUCLEOTIDE SEQUENCE</scope>
    <source>
        <strain evidence="2">CBS 141.50</strain>
    </source>
</reference>
<feature type="region of interest" description="Disordered" evidence="1">
    <location>
        <begin position="1"/>
        <end position="22"/>
    </location>
</feature>
<evidence type="ECO:0000313" key="2">
    <source>
        <dbReference type="EMBL" id="KAK4142216.1"/>
    </source>
</evidence>
<evidence type="ECO:0008006" key="4">
    <source>
        <dbReference type="Google" id="ProtNLM"/>
    </source>
</evidence>
<dbReference type="EMBL" id="MU853600">
    <property type="protein sequence ID" value="KAK4142216.1"/>
    <property type="molecule type" value="Genomic_DNA"/>
</dbReference>
<comment type="caution">
    <text evidence="2">The sequence shown here is derived from an EMBL/GenBank/DDBJ whole genome shotgun (WGS) entry which is preliminary data.</text>
</comment>
<gene>
    <name evidence="2" type="ORF">C8A04DRAFT_30175</name>
</gene>
<sequence length="391" mass="43583">MPTDAAMITHSETDNQRPGPVVSPGSWEASPFTNGTLLGIRFANSQSLTIHKAILEKWPELSARVAAGKLDLSQFSVTAGHALVNYLYIKKYRPLKWKGPPKSFTILDSREAQELRLRLETYALTRTVNLKGLEDLVKKDIEEYATKFDMFTVMDIVRETYPVPIGDDMWFHPWIKSLIKNDLRRPEKLVQLARSQDLSDEIGALKFIVGCLTETVVSELGSLTRDGKKEASSESGDTSEATRADDNTTVVYTPAGSEPDSVSATVVHRPPAHESQSVTQEGLIPSLVPWAFHTWLRIPGAEKKVAQDEPMPVPEPEPFDFGYGTKKSNKKKRAMAALEQEPECFPKTIDDPTAPEADEAVPAESEISFSVDVDGVWVKKRDGKWGFEKRR</sequence>
<organism evidence="2 3">
    <name type="scientific">Dichotomopilus funicola</name>
    <dbReference type="NCBI Taxonomy" id="1934379"/>
    <lineage>
        <taxon>Eukaryota</taxon>
        <taxon>Fungi</taxon>
        <taxon>Dikarya</taxon>
        <taxon>Ascomycota</taxon>
        <taxon>Pezizomycotina</taxon>
        <taxon>Sordariomycetes</taxon>
        <taxon>Sordariomycetidae</taxon>
        <taxon>Sordariales</taxon>
        <taxon>Chaetomiaceae</taxon>
        <taxon>Dichotomopilus</taxon>
    </lineage>
</organism>
<dbReference type="GeneID" id="87817888"/>
<dbReference type="PANTHER" id="PTHR37538">
    <property type="entry name" value="BTB DOMAIN-CONTAINING PROTEIN"/>
    <property type="match status" value="1"/>
</dbReference>
<evidence type="ECO:0000256" key="1">
    <source>
        <dbReference type="SAM" id="MobiDB-lite"/>
    </source>
</evidence>
<dbReference type="Proteomes" id="UP001302676">
    <property type="component" value="Unassembled WGS sequence"/>
</dbReference>
<feature type="region of interest" description="Disordered" evidence="1">
    <location>
        <begin position="306"/>
        <end position="365"/>
    </location>
</feature>
<accession>A0AAN6V293</accession>
<proteinExistence type="predicted"/>
<dbReference type="AlphaFoldDB" id="A0AAN6V293"/>
<dbReference type="PANTHER" id="PTHR37538:SF4">
    <property type="entry name" value="PITSLRE SERINE_THREONINE-PROTEIN KINASE CDC2L1"/>
    <property type="match status" value="1"/>
</dbReference>
<feature type="region of interest" description="Disordered" evidence="1">
    <location>
        <begin position="222"/>
        <end position="263"/>
    </location>
</feature>